<accession>A0A8C7LUB5</accession>
<organism evidence="1 2">
    <name type="scientific">Oncorhynchus mykiss</name>
    <name type="common">Rainbow trout</name>
    <name type="synonym">Salmo gairdneri</name>
    <dbReference type="NCBI Taxonomy" id="8022"/>
    <lineage>
        <taxon>Eukaryota</taxon>
        <taxon>Metazoa</taxon>
        <taxon>Chordata</taxon>
        <taxon>Craniata</taxon>
        <taxon>Vertebrata</taxon>
        <taxon>Euteleostomi</taxon>
        <taxon>Actinopterygii</taxon>
        <taxon>Neopterygii</taxon>
        <taxon>Teleostei</taxon>
        <taxon>Protacanthopterygii</taxon>
        <taxon>Salmoniformes</taxon>
        <taxon>Salmonidae</taxon>
        <taxon>Salmoninae</taxon>
        <taxon>Oncorhynchus</taxon>
    </lineage>
</organism>
<dbReference type="Proteomes" id="UP000694395">
    <property type="component" value="Chromosome 7"/>
</dbReference>
<proteinExistence type="predicted"/>
<dbReference type="GeneTree" id="ENSGT01150000287236"/>
<name>A0A8C7LUB5_ONCMY</name>
<reference evidence="1" key="1">
    <citation type="submission" date="2020-07" db="EMBL/GenBank/DDBJ databases">
        <title>A long reads based de novo assembly of the rainbow trout Arlee double haploid line genome.</title>
        <authorList>
            <person name="Gao G."/>
            <person name="Palti Y."/>
        </authorList>
    </citation>
    <scope>NUCLEOTIDE SEQUENCE [LARGE SCALE GENOMIC DNA]</scope>
</reference>
<reference evidence="1" key="2">
    <citation type="submission" date="2025-08" db="UniProtKB">
        <authorList>
            <consortium name="Ensembl"/>
        </authorList>
    </citation>
    <scope>IDENTIFICATION</scope>
</reference>
<evidence type="ECO:0000313" key="2">
    <source>
        <dbReference type="Proteomes" id="UP000694395"/>
    </source>
</evidence>
<protein>
    <submittedName>
        <fullName evidence="1">Uncharacterized protein</fullName>
    </submittedName>
</protein>
<sequence length="141" mass="16996">MSSLLSECLYEISQQAAPPCKDYHQLIVTQTQIQYRQLQTQYRHPRVHTDTYRYSPDTYRYSPDTYRYRHLQEQCRHLQLCCSEGFWAQGTAGVRYRHYEVTMEGVSPTLQCRLVVFHRRQVLSRLSQQQQHSNRKNSVWH</sequence>
<evidence type="ECO:0000313" key="1">
    <source>
        <dbReference type="Ensembl" id="ENSOMYP00000004261.2"/>
    </source>
</evidence>
<dbReference type="Ensembl" id="ENSOMYT00000004775.2">
    <property type="protein sequence ID" value="ENSOMYP00000004261.2"/>
    <property type="gene ID" value="ENSOMYG00000002236.2"/>
</dbReference>
<dbReference type="AlphaFoldDB" id="A0A8C7LUB5"/>
<reference evidence="1" key="3">
    <citation type="submission" date="2025-09" db="UniProtKB">
        <authorList>
            <consortium name="Ensembl"/>
        </authorList>
    </citation>
    <scope>IDENTIFICATION</scope>
</reference>
<keyword evidence="2" id="KW-1185">Reference proteome</keyword>